<dbReference type="Proteomes" id="UP000178517">
    <property type="component" value="Unassembled WGS sequence"/>
</dbReference>
<accession>A0A1G1ZRX4</accession>
<dbReference type="PANTHER" id="PTHR46429:SF1">
    <property type="entry name" value="23S RRNA (GUANOSINE-2'-O-)-METHYLTRANSFERASE RLMB"/>
    <property type="match status" value="1"/>
</dbReference>
<dbReference type="GO" id="GO:0005829">
    <property type="term" value="C:cytosol"/>
    <property type="evidence" value="ECO:0007669"/>
    <property type="project" value="TreeGrafter"/>
</dbReference>
<dbReference type="GO" id="GO:0003723">
    <property type="term" value="F:RNA binding"/>
    <property type="evidence" value="ECO:0007669"/>
    <property type="project" value="InterPro"/>
</dbReference>
<dbReference type="GO" id="GO:0032259">
    <property type="term" value="P:methylation"/>
    <property type="evidence" value="ECO:0007669"/>
    <property type="project" value="UniProtKB-KW"/>
</dbReference>
<dbReference type="Gene3D" id="3.40.1280.10">
    <property type="match status" value="1"/>
</dbReference>
<dbReference type="InterPro" id="IPR004441">
    <property type="entry name" value="rRNA_MeTrfase_TrmH"/>
</dbReference>
<dbReference type="STRING" id="1798406.A3A04_02540"/>
<gene>
    <name evidence="4" type="ORF">A3A04_02540</name>
</gene>
<dbReference type="GO" id="GO:0006396">
    <property type="term" value="P:RNA processing"/>
    <property type="evidence" value="ECO:0007669"/>
    <property type="project" value="InterPro"/>
</dbReference>
<comment type="caution">
    <text evidence="4">The sequence shown here is derived from an EMBL/GenBank/DDBJ whole genome shotgun (WGS) entry which is preliminary data.</text>
</comment>
<reference evidence="4 5" key="1">
    <citation type="journal article" date="2016" name="Nat. Commun.">
        <title>Thousands of microbial genomes shed light on interconnected biogeochemical processes in an aquifer system.</title>
        <authorList>
            <person name="Anantharaman K."/>
            <person name="Brown C.T."/>
            <person name="Hug L.A."/>
            <person name="Sharon I."/>
            <person name="Castelle C.J."/>
            <person name="Probst A.J."/>
            <person name="Thomas B.C."/>
            <person name="Singh A."/>
            <person name="Wilkins M.J."/>
            <person name="Karaoz U."/>
            <person name="Brodie E.L."/>
            <person name="Williams K.H."/>
            <person name="Hubbard S.S."/>
            <person name="Banfield J.F."/>
        </authorList>
    </citation>
    <scope>NUCLEOTIDE SEQUENCE [LARGE SCALE GENOMIC DNA]</scope>
</reference>
<evidence type="ECO:0000256" key="2">
    <source>
        <dbReference type="ARBA" id="ARBA00022679"/>
    </source>
</evidence>
<organism evidence="4 5">
    <name type="scientific">Candidatus Harrisonbacteria bacterium RIFCSPLOWO2_01_FULL_40_28</name>
    <dbReference type="NCBI Taxonomy" id="1798406"/>
    <lineage>
        <taxon>Bacteria</taxon>
        <taxon>Candidatus Harrisoniibacteriota</taxon>
    </lineage>
</organism>
<evidence type="ECO:0000313" key="4">
    <source>
        <dbReference type="EMBL" id="OGY66597.1"/>
    </source>
</evidence>
<protein>
    <recommendedName>
        <fullName evidence="3">tRNA/rRNA methyltransferase SpoU type domain-containing protein</fullName>
    </recommendedName>
</protein>
<dbReference type="InterPro" id="IPR001537">
    <property type="entry name" value="SpoU_MeTrfase"/>
</dbReference>
<dbReference type="Pfam" id="PF00588">
    <property type="entry name" value="SpoU_methylase"/>
    <property type="match status" value="1"/>
</dbReference>
<dbReference type="PANTHER" id="PTHR46429">
    <property type="entry name" value="23S RRNA (GUANOSINE-2'-O-)-METHYLTRANSFERASE RLMB"/>
    <property type="match status" value="1"/>
</dbReference>
<dbReference type="InterPro" id="IPR029026">
    <property type="entry name" value="tRNA_m1G_MTases_N"/>
</dbReference>
<feature type="domain" description="tRNA/rRNA methyltransferase SpoU type" evidence="3">
    <location>
        <begin position="2"/>
        <end position="150"/>
    </location>
</feature>
<keyword evidence="2" id="KW-0808">Transferase</keyword>
<dbReference type="AlphaFoldDB" id="A0A1G1ZRX4"/>
<dbReference type="SUPFAM" id="SSF75217">
    <property type="entry name" value="alpha/beta knot"/>
    <property type="match status" value="1"/>
</dbReference>
<name>A0A1G1ZRX4_9BACT</name>
<evidence type="ECO:0000313" key="5">
    <source>
        <dbReference type="Proteomes" id="UP000178517"/>
    </source>
</evidence>
<sequence>MVAVLQNIRSSHNVGSIFRTADAAGITKLYLCGITPAPIDRFSRENTNLTKVSLGAEHSVSWEKVKSIVSLIRDLKSDGFVIYAIEQSKQSMPFHKMEQIEDHSNVALIVGDEVRGISQSILHVVHHIIEIPMHGKKESLNVAVAFGIVVFRFLYP</sequence>
<dbReference type="GO" id="GO:0008173">
    <property type="term" value="F:RNA methyltransferase activity"/>
    <property type="evidence" value="ECO:0007669"/>
    <property type="project" value="InterPro"/>
</dbReference>
<evidence type="ECO:0000256" key="1">
    <source>
        <dbReference type="ARBA" id="ARBA00022603"/>
    </source>
</evidence>
<evidence type="ECO:0000259" key="3">
    <source>
        <dbReference type="Pfam" id="PF00588"/>
    </source>
</evidence>
<keyword evidence="1" id="KW-0489">Methyltransferase</keyword>
<dbReference type="InterPro" id="IPR029028">
    <property type="entry name" value="Alpha/beta_knot_MTases"/>
</dbReference>
<proteinExistence type="predicted"/>
<dbReference type="EMBL" id="MHJI01000002">
    <property type="protein sequence ID" value="OGY66597.1"/>
    <property type="molecule type" value="Genomic_DNA"/>
</dbReference>